<reference evidence="1 2" key="1">
    <citation type="journal article" date="2016" name="Nat. Commun.">
        <title>Thousands of microbial genomes shed light on interconnected biogeochemical processes in an aquifer system.</title>
        <authorList>
            <person name="Anantharaman K."/>
            <person name="Brown C.T."/>
            <person name="Hug L.A."/>
            <person name="Sharon I."/>
            <person name="Castelle C.J."/>
            <person name="Probst A.J."/>
            <person name="Thomas B.C."/>
            <person name="Singh A."/>
            <person name="Wilkins M.J."/>
            <person name="Karaoz U."/>
            <person name="Brodie E.L."/>
            <person name="Williams K.H."/>
            <person name="Hubbard S.S."/>
            <person name="Banfield J.F."/>
        </authorList>
    </citation>
    <scope>NUCLEOTIDE SEQUENCE [LARGE SCALE GENOMIC DNA]</scope>
</reference>
<evidence type="ECO:0000313" key="2">
    <source>
        <dbReference type="Proteomes" id="UP000177982"/>
    </source>
</evidence>
<protein>
    <submittedName>
        <fullName evidence="1">Uncharacterized protein</fullName>
    </submittedName>
</protein>
<proteinExistence type="predicted"/>
<name>A0A1G2L1A1_9BACT</name>
<dbReference type="EMBL" id="MHQO01000050">
    <property type="protein sequence ID" value="OHA05507.1"/>
    <property type="molecule type" value="Genomic_DNA"/>
</dbReference>
<comment type="caution">
    <text evidence="1">The sequence shown here is derived from an EMBL/GenBank/DDBJ whole genome shotgun (WGS) entry which is preliminary data.</text>
</comment>
<accession>A0A1G2L1A1</accession>
<sequence>MAETEAVAILRSNSFDDLLARIDREKVKNMNSDLNKDRMAKIVAEIMSVYFFMRRVLGMPYREISIEEFDAVKQKLNEMARDEIKKFFGWLRAPIKHAAWKYYSSHGHFGAVRTPFGNWFGMQPLGQGLLDKDTPHSAYLYSTNSSYKNTIPPNIKRLAEDIFKARYTPDSGTEE</sequence>
<dbReference type="Proteomes" id="UP000177982">
    <property type="component" value="Unassembled WGS sequence"/>
</dbReference>
<dbReference type="AlphaFoldDB" id="A0A1G2L1A1"/>
<gene>
    <name evidence="1" type="ORF">A2934_05365</name>
</gene>
<evidence type="ECO:0000313" key="1">
    <source>
        <dbReference type="EMBL" id="OHA05507.1"/>
    </source>
</evidence>
<organism evidence="1 2">
    <name type="scientific">Candidatus Sungbacteria bacterium RIFCSPLOWO2_01_FULL_47_10</name>
    <dbReference type="NCBI Taxonomy" id="1802276"/>
    <lineage>
        <taxon>Bacteria</taxon>
        <taxon>Candidatus Sungiibacteriota</taxon>
    </lineage>
</organism>